<dbReference type="InterPro" id="IPR012944">
    <property type="entry name" value="SusD_RagB_dom"/>
</dbReference>
<evidence type="ECO:0000313" key="9">
    <source>
        <dbReference type="Proteomes" id="UP001549749"/>
    </source>
</evidence>
<comment type="similarity">
    <text evidence="2">Belongs to the SusD family.</text>
</comment>
<dbReference type="RefSeq" id="WP_354663003.1">
    <property type="nucleotide sequence ID" value="NZ_JBEXAC010000002.1"/>
</dbReference>
<keyword evidence="3" id="KW-0732">Signal</keyword>
<dbReference type="InterPro" id="IPR033985">
    <property type="entry name" value="SusD-like_N"/>
</dbReference>
<evidence type="ECO:0000259" key="6">
    <source>
        <dbReference type="Pfam" id="PF07980"/>
    </source>
</evidence>
<dbReference type="Proteomes" id="UP001549749">
    <property type="component" value="Unassembled WGS sequence"/>
</dbReference>
<evidence type="ECO:0000256" key="2">
    <source>
        <dbReference type="ARBA" id="ARBA00006275"/>
    </source>
</evidence>
<dbReference type="Gene3D" id="1.25.40.390">
    <property type="match status" value="1"/>
</dbReference>
<evidence type="ECO:0000313" key="8">
    <source>
        <dbReference type="EMBL" id="MET7000444.1"/>
    </source>
</evidence>
<protein>
    <submittedName>
        <fullName evidence="8">RagB/SusD family nutrient uptake outer membrane protein</fullName>
    </submittedName>
</protein>
<dbReference type="EMBL" id="JBEXAC010000002">
    <property type="protein sequence ID" value="MET7000444.1"/>
    <property type="molecule type" value="Genomic_DNA"/>
</dbReference>
<feature type="domain" description="RagB/SusD" evidence="6">
    <location>
        <begin position="286"/>
        <end position="565"/>
    </location>
</feature>
<dbReference type="Pfam" id="PF14322">
    <property type="entry name" value="SusD-like_3"/>
    <property type="match status" value="1"/>
</dbReference>
<evidence type="ECO:0000259" key="7">
    <source>
        <dbReference type="Pfam" id="PF14322"/>
    </source>
</evidence>
<gene>
    <name evidence="8" type="ORF">ABR189_23840</name>
</gene>
<keyword evidence="5" id="KW-0998">Cell outer membrane</keyword>
<dbReference type="InterPro" id="IPR011990">
    <property type="entry name" value="TPR-like_helical_dom_sf"/>
</dbReference>
<name>A0ABV2TEA3_9BACT</name>
<proteinExistence type="inferred from homology"/>
<accession>A0ABV2TEA3</accession>
<organism evidence="8 9">
    <name type="scientific">Chitinophaga defluvii</name>
    <dbReference type="NCBI Taxonomy" id="3163343"/>
    <lineage>
        <taxon>Bacteria</taxon>
        <taxon>Pseudomonadati</taxon>
        <taxon>Bacteroidota</taxon>
        <taxon>Chitinophagia</taxon>
        <taxon>Chitinophagales</taxon>
        <taxon>Chitinophagaceae</taxon>
        <taxon>Chitinophaga</taxon>
    </lineage>
</organism>
<dbReference type="SUPFAM" id="SSF48452">
    <property type="entry name" value="TPR-like"/>
    <property type="match status" value="1"/>
</dbReference>
<evidence type="ECO:0000256" key="4">
    <source>
        <dbReference type="ARBA" id="ARBA00023136"/>
    </source>
</evidence>
<evidence type="ECO:0000256" key="3">
    <source>
        <dbReference type="ARBA" id="ARBA00022729"/>
    </source>
</evidence>
<evidence type="ECO:0000256" key="5">
    <source>
        <dbReference type="ARBA" id="ARBA00023237"/>
    </source>
</evidence>
<keyword evidence="9" id="KW-1185">Reference proteome</keyword>
<dbReference type="PROSITE" id="PS51257">
    <property type="entry name" value="PROKAR_LIPOPROTEIN"/>
    <property type="match status" value="1"/>
</dbReference>
<reference evidence="8 9" key="1">
    <citation type="submission" date="2024-06" db="EMBL/GenBank/DDBJ databases">
        <title>Chitinophaga defluvii sp. nov., isolated from municipal sewage.</title>
        <authorList>
            <person name="Zhang L."/>
        </authorList>
    </citation>
    <scope>NUCLEOTIDE SEQUENCE [LARGE SCALE GENOMIC DNA]</scope>
    <source>
        <strain evidence="8 9">H8</strain>
    </source>
</reference>
<keyword evidence="4" id="KW-0472">Membrane</keyword>
<feature type="domain" description="SusD-like N-terminal" evidence="7">
    <location>
        <begin position="87"/>
        <end position="228"/>
    </location>
</feature>
<sequence>MKNRYLLLVYILTILSCKKDFLERTPSDFISEGEVFGNLENATNFLNNAYNQLPDYLTMSGTPPNAYNLGAGTDELAYMHTYPLSAREFNTGSWNPVSFPMQWLWTDYYMAIRRINIFIKNYDLIPEEVSSGGSSRKRRLLGEAYGLRAFYYFQLYKMWGAVPLIDKPLDPSGNDNIMLERSNIDDVVAFIKKDVAQAVSLLPPRLDDSQFGRMNATVAKALLSRLTLYYASPLSNPGNNQERWQEAVTATKEAIDIAVQAGHSLSLGDVGGRKAYERIFLELRNPEVIWTKNITTQTGTYVNGPEAWDFFSSSLGYAGWYGFGPLQEMVDSYEMINGEIPVLGYTSNGAPIVNPVAAYDPQHPFVNRDPRFYQCILYHGAMWQGRAVNVAPGGLDNNTSDRGRINYFCRKYVDEGHNLFSNSGTSYRRYAIFRLGELYLNYAEALNEVSGHSNEVYDMLNMIRDRAGMPPLPAGLSQGQLRERIRHERKIELAFESHRFWDVRRWKIAEQVDKGPVHGIAVSAAGAFSYPVFEIRIFDKNKHYLFPVPQLELDKNHLLIQNSGW</sequence>
<evidence type="ECO:0000256" key="1">
    <source>
        <dbReference type="ARBA" id="ARBA00004442"/>
    </source>
</evidence>
<comment type="subcellular location">
    <subcellularLocation>
        <location evidence="1">Cell outer membrane</location>
    </subcellularLocation>
</comment>
<comment type="caution">
    <text evidence="8">The sequence shown here is derived from an EMBL/GenBank/DDBJ whole genome shotgun (WGS) entry which is preliminary data.</text>
</comment>
<dbReference type="Pfam" id="PF07980">
    <property type="entry name" value="SusD_RagB"/>
    <property type="match status" value="1"/>
</dbReference>